<dbReference type="AlphaFoldDB" id="A0A5J4RLK2"/>
<evidence type="ECO:0000256" key="6">
    <source>
        <dbReference type="SAM" id="Phobius"/>
    </source>
</evidence>
<evidence type="ECO:0000256" key="2">
    <source>
        <dbReference type="ARBA" id="ARBA00022475"/>
    </source>
</evidence>
<feature type="transmembrane region" description="Helical" evidence="6">
    <location>
        <begin position="162"/>
        <end position="183"/>
    </location>
</feature>
<feature type="transmembrane region" description="Helical" evidence="6">
    <location>
        <begin position="249"/>
        <end position="268"/>
    </location>
</feature>
<feature type="transmembrane region" description="Helical" evidence="6">
    <location>
        <begin position="6"/>
        <end position="23"/>
    </location>
</feature>
<dbReference type="InterPro" id="IPR050833">
    <property type="entry name" value="Poly_Biosynth_Transport"/>
</dbReference>
<accession>A0A5J4RLK2</accession>
<evidence type="ECO:0000256" key="5">
    <source>
        <dbReference type="ARBA" id="ARBA00023136"/>
    </source>
</evidence>
<feature type="transmembrane region" description="Helical" evidence="6">
    <location>
        <begin position="81"/>
        <end position="104"/>
    </location>
</feature>
<dbReference type="PANTHER" id="PTHR30250">
    <property type="entry name" value="PST FAMILY PREDICTED COLANIC ACID TRANSPORTER"/>
    <property type="match status" value="1"/>
</dbReference>
<proteinExistence type="predicted"/>
<dbReference type="GO" id="GO:0005886">
    <property type="term" value="C:plasma membrane"/>
    <property type="evidence" value="ECO:0007669"/>
    <property type="project" value="UniProtKB-SubCell"/>
</dbReference>
<feature type="transmembrane region" description="Helical" evidence="6">
    <location>
        <begin position="125"/>
        <end position="150"/>
    </location>
</feature>
<keyword evidence="3 6" id="KW-0812">Transmembrane</keyword>
<dbReference type="EMBL" id="SNRY01001085">
    <property type="protein sequence ID" value="KAA6333671.1"/>
    <property type="molecule type" value="Genomic_DNA"/>
</dbReference>
<comment type="subcellular location">
    <subcellularLocation>
        <location evidence="1">Cell membrane</location>
        <topology evidence="1">Multi-pass membrane protein</topology>
    </subcellularLocation>
</comment>
<keyword evidence="5 6" id="KW-0472">Membrane</keyword>
<evidence type="ECO:0000256" key="3">
    <source>
        <dbReference type="ARBA" id="ARBA00022692"/>
    </source>
</evidence>
<feature type="transmembrane region" description="Helical" evidence="6">
    <location>
        <begin position="274"/>
        <end position="293"/>
    </location>
</feature>
<evidence type="ECO:0000313" key="7">
    <source>
        <dbReference type="EMBL" id="KAA6333671.1"/>
    </source>
</evidence>
<sequence length="313" mass="35780">MGIIPAMIVLAVVSYIVNRYYSSKIQLSRPEITIKEVFNEGTQMFSLGTVLMMASLIGTITSYIINVYIRQYGSLNDVGLYQAATSITNQYVGLIFASMAMDYFPRLAAMSNNRIKMQEVVIHQLDIVMLIIVPILIGIMVTAPLIIRVLLTKEFLPIIPMLRWLVLGLFFKAFSYPIGYVSFSKGDKKTFLWFEGIFGNIVNLTFSIISYRVWGLLGLGIAYTATYILYTTILSVIVKERYNISINSLCMKMITPLFMAVFISFIIFQINQYMYLSYMLSILILIAITIYSYKELNKRIAIKEFVLLKLKKK</sequence>
<organism evidence="7">
    <name type="scientific">termite gut metagenome</name>
    <dbReference type="NCBI Taxonomy" id="433724"/>
    <lineage>
        <taxon>unclassified sequences</taxon>
        <taxon>metagenomes</taxon>
        <taxon>organismal metagenomes</taxon>
    </lineage>
</organism>
<evidence type="ECO:0000256" key="1">
    <source>
        <dbReference type="ARBA" id="ARBA00004651"/>
    </source>
</evidence>
<dbReference type="PANTHER" id="PTHR30250:SF11">
    <property type="entry name" value="O-ANTIGEN TRANSPORTER-RELATED"/>
    <property type="match status" value="1"/>
</dbReference>
<keyword evidence="2" id="KW-1003">Cell membrane</keyword>
<protein>
    <submittedName>
        <fullName evidence="7">Lipid III flippase</fullName>
    </submittedName>
</protein>
<feature type="transmembrane region" description="Helical" evidence="6">
    <location>
        <begin position="190"/>
        <end position="209"/>
    </location>
</feature>
<feature type="transmembrane region" description="Helical" evidence="6">
    <location>
        <begin position="215"/>
        <end position="237"/>
    </location>
</feature>
<keyword evidence="4 6" id="KW-1133">Transmembrane helix</keyword>
<dbReference type="Pfam" id="PF13440">
    <property type="entry name" value="Polysacc_synt_3"/>
    <property type="match status" value="1"/>
</dbReference>
<evidence type="ECO:0000256" key="4">
    <source>
        <dbReference type="ARBA" id="ARBA00022989"/>
    </source>
</evidence>
<reference evidence="7" key="1">
    <citation type="submission" date="2019-03" db="EMBL/GenBank/DDBJ databases">
        <title>Single cell metagenomics reveals metabolic interactions within the superorganism composed of flagellate Streblomastix strix and complex community of Bacteroidetes bacteria on its surface.</title>
        <authorList>
            <person name="Treitli S.C."/>
            <person name="Kolisko M."/>
            <person name="Husnik F."/>
            <person name="Keeling P."/>
            <person name="Hampl V."/>
        </authorList>
    </citation>
    <scope>NUCLEOTIDE SEQUENCE</scope>
    <source>
        <strain evidence="7">STM</strain>
    </source>
</reference>
<comment type="caution">
    <text evidence="7">The sequence shown here is derived from an EMBL/GenBank/DDBJ whole genome shotgun (WGS) entry which is preliminary data.</text>
</comment>
<name>A0A5J4RLK2_9ZZZZ</name>
<gene>
    <name evidence="7" type="ORF">EZS27_017947</name>
</gene>
<feature type="transmembrane region" description="Helical" evidence="6">
    <location>
        <begin position="44"/>
        <end position="69"/>
    </location>
</feature>